<evidence type="ECO:0000313" key="5">
    <source>
        <dbReference type="Proteomes" id="UP000199701"/>
    </source>
</evidence>
<dbReference type="STRING" id="99656.SAMN05421659_10192"/>
<organism evidence="4 5">
    <name type="scientific">[Clostridium] fimetarium</name>
    <dbReference type="NCBI Taxonomy" id="99656"/>
    <lineage>
        <taxon>Bacteria</taxon>
        <taxon>Bacillati</taxon>
        <taxon>Bacillota</taxon>
        <taxon>Clostridia</taxon>
        <taxon>Lachnospirales</taxon>
        <taxon>Lachnospiraceae</taxon>
    </lineage>
</organism>
<dbReference type="InterPro" id="IPR013830">
    <property type="entry name" value="SGNH_hydro"/>
</dbReference>
<gene>
    <name evidence="4" type="ORF">SAMN05421659_10192</name>
</gene>
<dbReference type="AlphaFoldDB" id="A0A1I0M2Z3"/>
<dbReference type="SUPFAM" id="SSF52266">
    <property type="entry name" value="SGNH hydrolase"/>
    <property type="match status" value="1"/>
</dbReference>
<dbReference type="Pfam" id="PF13472">
    <property type="entry name" value="Lipase_GDSL_2"/>
    <property type="match status" value="1"/>
</dbReference>
<keyword evidence="2" id="KW-1133">Transmembrane helix</keyword>
<proteinExistence type="predicted"/>
<feature type="domain" description="SGNH hydrolase-type esterase" evidence="3">
    <location>
        <begin position="155"/>
        <end position="276"/>
    </location>
</feature>
<dbReference type="OrthoDB" id="1652311at2"/>
<dbReference type="Proteomes" id="UP000199701">
    <property type="component" value="Unassembled WGS sequence"/>
</dbReference>
<dbReference type="GO" id="GO:0016787">
    <property type="term" value="F:hydrolase activity"/>
    <property type="evidence" value="ECO:0007669"/>
    <property type="project" value="UniProtKB-KW"/>
</dbReference>
<keyword evidence="2" id="KW-0812">Transmembrane</keyword>
<evidence type="ECO:0000313" key="4">
    <source>
        <dbReference type="EMBL" id="SEV82324.1"/>
    </source>
</evidence>
<dbReference type="RefSeq" id="WP_092449472.1">
    <property type="nucleotide sequence ID" value="NZ_FOJI01000001.1"/>
</dbReference>
<reference evidence="4 5" key="1">
    <citation type="submission" date="2016-10" db="EMBL/GenBank/DDBJ databases">
        <authorList>
            <person name="de Groot N.N."/>
        </authorList>
    </citation>
    <scope>NUCLEOTIDE SEQUENCE [LARGE SCALE GENOMIC DNA]</scope>
    <source>
        <strain evidence="4 5">DSM 9179</strain>
    </source>
</reference>
<dbReference type="InterPro" id="IPR036514">
    <property type="entry name" value="SGNH_hydro_sf"/>
</dbReference>
<keyword evidence="2" id="KW-0472">Membrane</keyword>
<sequence>MNKQNQSNKSEQNISDIRINKKMRLWNKYKNYIIAVAGIIAVIFLVVVVFKGCGKSGSDESAKVTDPNEIVETTKDSSDQSTQSESEQSKAVTQSTTQAATGNKIYTTTRVLAKEDFTSSSFYDNSVFLGDFIVSGIEYYGFLGKNKVVADTNLTTDKALNNIDQLVSSAPQKVFIMLGVNDLNYGVRSVDTIAANYATLIAQIKGKLPSAKIYILSVLPITQSFEAKANVFIRKGNLDQLNSKLKELIPTSGVSYLELGTQFQNSTGYLNESATSNGLNISSDYYGYLLNTIADMLK</sequence>
<protein>
    <submittedName>
        <fullName evidence="4">GDSL-like Lipase/Acylhydrolase family protein</fullName>
    </submittedName>
</protein>
<keyword evidence="4" id="KW-0378">Hydrolase</keyword>
<evidence type="ECO:0000259" key="3">
    <source>
        <dbReference type="Pfam" id="PF13472"/>
    </source>
</evidence>
<accession>A0A1I0M2Z3</accession>
<dbReference type="Gene3D" id="3.40.50.1110">
    <property type="entry name" value="SGNH hydrolase"/>
    <property type="match status" value="1"/>
</dbReference>
<feature type="transmembrane region" description="Helical" evidence="2">
    <location>
        <begin position="31"/>
        <end position="50"/>
    </location>
</feature>
<feature type="region of interest" description="Disordered" evidence="1">
    <location>
        <begin position="55"/>
        <end position="96"/>
    </location>
</feature>
<feature type="compositionally biased region" description="Low complexity" evidence="1">
    <location>
        <begin position="79"/>
        <end position="90"/>
    </location>
</feature>
<evidence type="ECO:0000256" key="2">
    <source>
        <dbReference type="SAM" id="Phobius"/>
    </source>
</evidence>
<name>A0A1I0M2Z3_9FIRM</name>
<dbReference type="EMBL" id="FOJI01000001">
    <property type="protein sequence ID" value="SEV82324.1"/>
    <property type="molecule type" value="Genomic_DNA"/>
</dbReference>
<evidence type="ECO:0000256" key="1">
    <source>
        <dbReference type="SAM" id="MobiDB-lite"/>
    </source>
</evidence>
<keyword evidence="5" id="KW-1185">Reference proteome</keyword>